<accession>A0A3N4KHC5</accession>
<dbReference type="InParanoid" id="A0A3N4KHC5"/>
<feature type="transmembrane region" description="Helical" evidence="10">
    <location>
        <begin position="195"/>
        <end position="215"/>
    </location>
</feature>
<evidence type="ECO:0000256" key="5">
    <source>
        <dbReference type="ARBA" id="ARBA00022911"/>
    </source>
</evidence>
<keyword evidence="4 10" id="KW-0812">Transmembrane</keyword>
<dbReference type="AlphaFoldDB" id="A0A3N4KHC5"/>
<evidence type="ECO:0000313" key="12">
    <source>
        <dbReference type="EMBL" id="RPB09953.1"/>
    </source>
</evidence>
<dbReference type="NCBIfam" id="TIGR00879">
    <property type="entry name" value="SP"/>
    <property type="match status" value="1"/>
</dbReference>
<reference evidence="12 13" key="1">
    <citation type="journal article" date="2018" name="Nat. Ecol. Evol.">
        <title>Pezizomycetes genomes reveal the molecular basis of ectomycorrhizal truffle lifestyle.</title>
        <authorList>
            <person name="Murat C."/>
            <person name="Payen T."/>
            <person name="Noel B."/>
            <person name="Kuo A."/>
            <person name="Morin E."/>
            <person name="Chen J."/>
            <person name="Kohler A."/>
            <person name="Krizsan K."/>
            <person name="Balestrini R."/>
            <person name="Da Silva C."/>
            <person name="Montanini B."/>
            <person name="Hainaut M."/>
            <person name="Levati E."/>
            <person name="Barry K.W."/>
            <person name="Belfiori B."/>
            <person name="Cichocki N."/>
            <person name="Clum A."/>
            <person name="Dockter R.B."/>
            <person name="Fauchery L."/>
            <person name="Guy J."/>
            <person name="Iotti M."/>
            <person name="Le Tacon F."/>
            <person name="Lindquist E.A."/>
            <person name="Lipzen A."/>
            <person name="Malagnac F."/>
            <person name="Mello A."/>
            <person name="Molinier V."/>
            <person name="Miyauchi S."/>
            <person name="Poulain J."/>
            <person name="Riccioni C."/>
            <person name="Rubini A."/>
            <person name="Sitrit Y."/>
            <person name="Splivallo R."/>
            <person name="Traeger S."/>
            <person name="Wang M."/>
            <person name="Zifcakova L."/>
            <person name="Wipf D."/>
            <person name="Zambonelli A."/>
            <person name="Paolocci F."/>
            <person name="Nowrousian M."/>
            <person name="Ottonello S."/>
            <person name="Baldrian P."/>
            <person name="Spatafora J.W."/>
            <person name="Henrissat B."/>
            <person name="Nagy L.G."/>
            <person name="Aury J.M."/>
            <person name="Wincker P."/>
            <person name="Grigoriev I.V."/>
            <person name="Bonfante P."/>
            <person name="Martin F.M."/>
        </authorList>
    </citation>
    <scope>NUCLEOTIDE SEQUENCE [LARGE SCALE GENOMIC DNA]</scope>
    <source>
        <strain evidence="12 13">CCBAS932</strain>
    </source>
</reference>
<feature type="transmembrane region" description="Helical" evidence="10">
    <location>
        <begin position="326"/>
        <end position="345"/>
    </location>
</feature>
<comment type="subcellular location">
    <subcellularLocation>
        <location evidence="1">Membrane</location>
        <topology evidence="1">Multi-pass membrane protein</topology>
    </subcellularLocation>
</comment>
<dbReference type="InterPro" id="IPR005829">
    <property type="entry name" value="Sugar_transporter_CS"/>
</dbReference>
<dbReference type="InterPro" id="IPR005828">
    <property type="entry name" value="MFS_sugar_transport-like"/>
</dbReference>
<keyword evidence="5" id="KW-0672">Quinate metabolism</keyword>
<evidence type="ECO:0000256" key="7">
    <source>
        <dbReference type="ARBA" id="ARBA00023136"/>
    </source>
</evidence>
<gene>
    <name evidence="12" type="ORF">P167DRAFT_538061</name>
</gene>
<feature type="transmembrane region" description="Helical" evidence="10">
    <location>
        <begin position="161"/>
        <end position="183"/>
    </location>
</feature>
<feature type="transmembrane region" description="Helical" evidence="10">
    <location>
        <begin position="357"/>
        <end position="377"/>
    </location>
</feature>
<evidence type="ECO:0000256" key="1">
    <source>
        <dbReference type="ARBA" id="ARBA00004141"/>
    </source>
</evidence>
<name>A0A3N4KHC5_9PEZI</name>
<keyword evidence="13" id="KW-1185">Reference proteome</keyword>
<feature type="transmembrane region" description="Helical" evidence="10">
    <location>
        <begin position="428"/>
        <end position="449"/>
    </location>
</feature>
<dbReference type="GO" id="GO:0005351">
    <property type="term" value="F:carbohydrate:proton symporter activity"/>
    <property type="evidence" value="ECO:0007669"/>
    <property type="project" value="TreeGrafter"/>
</dbReference>
<dbReference type="InterPro" id="IPR036259">
    <property type="entry name" value="MFS_trans_sf"/>
</dbReference>
<protein>
    <recommendedName>
        <fullName evidence="8">Quinate transporter</fullName>
    </recommendedName>
</protein>
<dbReference type="Proteomes" id="UP000277580">
    <property type="component" value="Unassembled WGS sequence"/>
</dbReference>
<evidence type="ECO:0000256" key="3">
    <source>
        <dbReference type="ARBA" id="ARBA00022448"/>
    </source>
</evidence>
<evidence type="ECO:0000259" key="11">
    <source>
        <dbReference type="PROSITE" id="PS50850"/>
    </source>
</evidence>
<dbReference type="InterPro" id="IPR003663">
    <property type="entry name" value="Sugar/inositol_transpt"/>
</dbReference>
<dbReference type="Pfam" id="PF00083">
    <property type="entry name" value="Sugar_tr"/>
    <property type="match status" value="1"/>
</dbReference>
<dbReference type="InterPro" id="IPR020846">
    <property type="entry name" value="MFS_dom"/>
</dbReference>
<sequence>MRNPFALKDDSANPAPPEVYNWRIYALAVSAAMGSAMFGYDSAFIGGTMSLPSFQSRFGLAEATGDELATLKANIVSTFQAGCFFGAIACYAVTEKFGRKNTLMPCGVLFCIGAILQLVSDGHLGLIYAGRALTGIAVGASSLLVPIYISECSPPAIRGRLIGIFEILLQLALVVGFWVNYGVSIHEDNDSDRQWHVPFAVQLVPGSLLVILMWFQPESPRWLIKAGKTELAIKNLCTIRGLPADHQYIVWEVDTVNQQIEHENALGANRSFISKLKETFLPGNRNRLLIGMALMMFQNLSGINALNYYSPTIFKSIGFSGTSVGLLATGVFGIVKALATILFMFFGVDVLGRRKSLLYGSVGALIAMFYLAGFSKLSGSFEGVAQRDAGAYVAIVMIYIFAIFYALSWNGIPWIFCAEVFPTGIRSVCLVFTTCTQWLGQFIIVYSTPYMMNNITYGTFLFFGCSLVCGMIFAWCFLPETKGLSLEDMDIMFNLKGLATHLRPETDRIIAINREDLRTGEVSDGSIEKQGSKHVEVV</sequence>
<evidence type="ECO:0000256" key="6">
    <source>
        <dbReference type="ARBA" id="ARBA00022989"/>
    </source>
</evidence>
<evidence type="ECO:0000313" key="13">
    <source>
        <dbReference type="Proteomes" id="UP000277580"/>
    </source>
</evidence>
<dbReference type="PRINTS" id="PR00171">
    <property type="entry name" value="SUGRTRNSPORT"/>
</dbReference>
<evidence type="ECO:0000256" key="4">
    <source>
        <dbReference type="ARBA" id="ARBA00022692"/>
    </source>
</evidence>
<dbReference type="Gene3D" id="1.20.1250.20">
    <property type="entry name" value="MFS general substrate transporter like domains"/>
    <property type="match status" value="1"/>
</dbReference>
<evidence type="ECO:0000256" key="2">
    <source>
        <dbReference type="ARBA" id="ARBA00010992"/>
    </source>
</evidence>
<feature type="transmembrane region" description="Helical" evidence="10">
    <location>
        <begin position="20"/>
        <end position="40"/>
    </location>
</feature>
<dbReference type="SUPFAM" id="SSF103473">
    <property type="entry name" value="MFS general substrate transporter"/>
    <property type="match status" value="1"/>
</dbReference>
<feature type="domain" description="Major facilitator superfamily (MFS) profile" evidence="11">
    <location>
        <begin position="27"/>
        <end position="482"/>
    </location>
</feature>
<evidence type="ECO:0000256" key="8">
    <source>
        <dbReference type="ARBA" id="ARBA00043213"/>
    </source>
</evidence>
<dbReference type="PROSITE" id="PS00216">
    <property type="entry name" value="SUGAR_TRANSPORT_1"/>
    <property type="match status" value="1"/>
</dbReference>
<keyword evidence="3 9" id="KW-0813">Transport</keyword>
<comment type="similarity">
    <text evidence="2 9">Belongs to the major facilitator superfamily. Sugar transporter (TC 2.A.1.1) family.</text>
</comment>
<evidence type="ECO:0000256" key="10">
    <source>
        <dbReference type="SAM" id="Phobius"/>
    </source>
</evidence>
<dbReference type="GO" id="GO:0016020">
    <property type="term" value="C:membrane"/>
    <property type="evidence" value="ECO:0007669"/>
    <property type="project" value="UniProtKB-SubCell"/>
</dbReference>
<dbReference type="EMBL" id="ML119147">
    <property type="protein sequence ID" value="RPB09953.1"/>
    <property type="molecule type" value="Genomic_DNA"/>
</dbReference>
<dbReference type="PANTHER" id="PTHR48022:SF34">
    <property type="entry name" value="MAJOR FACILITATOR SUPERFAMILY (MFS) PROFILE DOMAIN-CONTAINING PROTEIN-RELATED"/>
    <property type="match status" value="1"/>
</dbReference>
<feature type="transmembrane region" description="Helical" evidence="10">
    <location>
        <begin position="102"/>
        <end position="120"/>
    </location>
</feature>
<keyword evidence="6 10" id="KW-1133">Transmembrane helix</keyword>
<evidence type="ECO:0000256" key="9">
    <source>
        <dbReference type="RuleBase" id="RU003346"/>
    </source>
</evidence>
<feature type="transmembrane region" description="Helical" evidence="10">
    <location>
        <begin position="455"/>
        <end position="478"/>
    </location>
</feature>
<dbReference type="FunFam" id="1.20.1250.20:FF:000026">
    <property type="entry name" value="MFS quinate transporter QutD"/>
    <property type="match status" value="1"/>
</dbReference>
<feature type="transmembrane region" description="Helical" evidence="10">
    <location>
        <begin position="126"/>
        <end position="149"/>
    </location>
</feature>
<proteinExistence type="inferred from homology"/>
<feature type="transmembrane region" description="Helical" evidence="10">
    <location>
        <begin position="389"/>
        <end position="407"/>
    </location>
</feature>
<keyword evidence="7 10" id="KW-0472">Membrane</keyword>
<dbReference type="PROSITE" id="PS50850">
    <property type="entry name" value="MFS"/>
    <property type="match status" value="1"/>
</dbReference>
<organism evidence="12 13">
    <name type="scientific">Morchella conica CCBAS932</name>
    <dbReference type="NCBI Taxonomy" id="1392247"/>
    <lineage>
        <taxon>Eukaryota</taxon>
        <taxon>Fungi</taxon>
        <taxon>Dikarya</taxon>
        <taxon>Ascomycota</taxon>
        <taxon>Pezizomycotina</taxon>
        <taxon>Pezizomycetes</taxon>
        <taxon>Pezizales</taxon>
        <taxon>Morchellaceae</taxon>
        <taxon>Morchella</taxon>
    </lineage>
</organism>
<dbReference type="PANTHER" id="PTHR48022">
    <property type="entry name" value="PLASTIDIC GLUCOSE TRANSPORTER 4"/>
    <property type="match status" value="1"/>
</dbReference>
<dbReference type="OrthoDB" id="508119at2759"/>
<feature type="transmembrane region" description="Helical" evidence="10">
    <location>
        <begin position="288"/>
        <end position="306"/>
    </location>
</feature>
<dbReference type="PROSITE" id="PS00217">
    <property type="entry name" value="SUGAR_TRANSPORT_2"/>
    <property type="match status" value="1"/>
</dbReference>
<dbReference type="STRING" id="1392247.A0A3N4KHC5"/>
<dbReference type="InterPro" id="IPR050360">
    <property type="entry name" value="MFS_Sugar_Transporters"/>
</dbReference>